<feature type="region of interest" description="Disordered" evidence="1">
    <location>
        <begin position="197"/>
        <end position="225"/>
    </location>
</feature>
<name>A0A068RV43_9FUNG</name>
<evidence type="ECO:0000313" key="3">
    <source>
        <dbReference type="Proteomes" id="UP000027586"/>
    </source>
</evidence>
<accession>A0A068RV43</accession>
<evidence type="ECO:0000256" key="1">
    <source>
        <dbReference type="SAM" id="MobiDB-lite"/>
    </source>
</evidence>
<gene>
    <name evidence="2" type="ORF">LCOR_04287.1</name>
</gene>
<protein>
    <submittedName>
        <fullName evidence="2">Uncharacterized protein</fullName>
    </submittedName>
</protein>
<dbReference type="VEuPathDB" id="FungiDB:LCOR_04287.1"/>
<organism evidence="2 3">
    <name type="scientific">Lichtheimia corymbifera JMRC:FSU:9682</name>
    <dbReference type="NCBI Taxonomy" id="1263082"/>
    <lineage>
        <taxon>Eukaryota</taxon>
        <taxon>Fungi</taxon>
        <taxon>Fungi incertae sedis</taxon>
        <taxon>Mucoromycota</taxon>
        <taxon>Mucoromycotina</taxon>
        <taxon>Mucoromycetes</taxon>
        <taxon>Mucorales</taxon>
        <taxon>Lichtheimiaceae</taxon>
        <taxon>Lichtheimia</taxon>
    </lineage>
</organism>
<reference evidence="2" key="1">
    <citation type="submission" date="2013-08" db="EMBL/GenBank/DDBJ databases">
        <title>Gene expansion shapes genome architecture in the human pathogen Lichtheimia corymbifera: an evolutionary genomics analysis in the ancient terrestrial Mucorales (Mucoromycotina).</title>
        <authorList>
            <person name="Schwartze V.U."/>
            <person name="Winter S."/>
            <person name="Shelest E."/>
            <person name="Marcet-Houben M."/>
            <person name="Horn F."/>
            <person name="Wehner S."/>
            <person name="Hoffmann K."/>
            <person name="Riege K."/>
            <person name="Sammeth M."/>
            <person name="Nowrousian M."/>
            <person name="Valiante V."/>
            <person name="Linde J."/>
            <person name="Jacobsen I.D."/>
            <person name="Marz M."/>
            <person name="Brakhage A.A."/>
            <person name="Gabaldon T."/>
            <person name="Bocker S."/>
            <person name="Voigt K."/>
        </authorList>
    </citation>
    <scope>NUCLEOTIDE SEQUENCE [LARGE SCALE GENOMIC DNA]</scope>
    <source>
        <strain evidence="2">FSU 9682</strain>
    </source>
</reference>
<comment type="caution">
    <text evidence="2">The sequence shown here is derived from an EMBL/GenBank/DDBJ whole genome shotgun (WGS) entry which is preliminary data.</text>
</comment>
<dbReference type="EMBL" id="CBTN010000015">
    <property type="protein sequence ID" value="CDH52851.1"/>
    <property type="molecule type" value="Genomic_DNA"/>
</dbReference>
<sequence length="288" mass="31605">MRKLQGLATGVVVELADGKVLKINGPAQKVGHLINVMQRLVNMSQAKKLLVVFGPATKNYIAIIVGGPQVVNHLAALQQTVGANGRVAMEEKLHFSVCHTEGEWSAVQVAHLAKDVESIVAQAPQTIHDTFTCDDVAFFNPTGHRAQGIHYAHVRLFVSLQLSKCWFSTWCVSSGPNQPRKRDCCKMHCSKKVALRWRQQRTPPSSAERRRLPPLPTSSHLSSQAAMIGRDPSQFKKSLSVGMLPHSTHRRGNTSTSGRSMYDLRGGSSRDILSSHIIRPDTALNVLA</sequence>
<feature type="region of interest" description="Disordered" evidence="1">
    <location>
        <begin position="242"/>
        <end position="263"/>
    </location>
</feature>
<proteinExistence type="predicted"/>
<keyword evidence="3" id="KW-1185">Reference proteome</keyword>
<evidence type="ECO:0000313" key="2">
    <source>
        <dbReference type="EMBL" id="CDH52851.1"/>
    </source>
</evidence>
<dbReference type="AlphaFoldDB" id="A0A068RV43"/>
<dbReference type="Proteomes" id="UP000027586">
    <property type="component" value="Unassembled WGS sequence"/>
</dbReference>